<reference evidence="2 3" key="1">
    <citation type="submission" date="2013-01" db="EMBL/GenBank/DDBJ databases">
        <authorList>
            <person name="Bench S."/>
        </authorList>
    </citation>
    <scope>NUCLEOTIDE SEQUENCE [LARGE SCALE GENOMIC DNA]</scope>
    <source>
        <strain evidence="2 3">WH 8502</strain>
    </source>
</reference>
<organism evidence="2 3">
    <name type="scientific">Crocosphaera watsonii WH 8502</name>
    <dbReference type="NCBI Taxonomy" id="423474"/>
    <lineage>
        <taxon>Bacteria</taxon>
        <taxon>Bacillati</taxon>
        <taxon>Cyanobacteriota</taxon>
        <taxon>Cyanophyceae</taxon>
        <taxon>Oscillatoriophycideae</taxon>
        <taxon>Chroococcales</taxon>
        <taxon>Aphanothecaceae</taxon>
        <taxon>Crocosphaera</taxon>
    </lineage>
</organism>
<dbReference type="InterPro" id="IPR036515">
    <property type="entry name" value="Transposase_17_sf"/>
</dbReference>
<dbReference type="Pfam" id="PF01797">
    <property type="entry name" value="Y1_Tnp"/>
    <property type="match status" value="1"/>
</dbReference>
<evidence type="ECO:0000259" key="1">
    <source>
        <dbReference type="Pfam" id="PF01797"/>
    </source>
</evidence>
<dbReference type="SUPFAM" id="SSF143422">
    <property type="entry name" value="Transposase IS200-like"/>
    <property type="match status" value="1"/>
</dbReference>
<dbReference type="Proteomes" id="UP000018348">
    <property type="component" value="Unassembled WGS sequence"/>
</dbReference>
<accession>T2I6Y6</accession>
<name>T2I6Y6_CROWT</name>
<feature type="domain" description="Transposase IS200-like" evidence="1">
    <location>
        <begin position="8"/>
        <end position="53"/>
    </location>
</feature>
<comment type="caution">
    <text evidence="2">The sequence shown here is derived from an EMBL/GenBank/DDBJ whole genome shotgun (WGS) entry which is preliminary data.</text>
</comment>
<dbReference type="GO" id="GO:0004803">
    <property type="term" value="F:transposase activity"/>
    <property type="evidence" value="ECO:0007669"/>
    <property type="project" value="InterPro"/>
</dbReference>
<evidence type="ECO:0000313" key="2">
    <source>
        <dbReference type="EMBL" id="CCQ49061.1"/>
    </source>
</evidence>
<dbReference type="Gene3D" id="3.30.70.1290">
    <property type="entry name" value="Transposase IS200-like"/>
    <property type="match status" value="1"/>
</dbReference>
<proteinExistence type="predicted"/>
<evidence type="ECO:0000313" key="3">
    <source>
        <dbReference type="Proteomes" id="UP000018348"/>
    </source>
</evidence>
<dbReference type="EMBL" id="CAQK01000057">
    <property type="protein sequence ID" value="CCQ49061.1"/>
    <property type="molecule type" value="Genomic_DNA"/>
</dbReference>
<dbReference type="InterPro" id="IPR002686">
    <property type="entry name" value="Transposase_17"/>
</dbReference>
<dbReference type="GO" id="GO:0006313">
    <property type="term" value="P:DNA transposition"/>
    <property type="evidence" value="ECO:0007669"/>
    <property type="project" value="InterPro"/>
</dbReference>
<gene>
    <name evidence="2" type="ORF">CWATWH8502_749</name>
</gene>
<protein>
    <recommendedName>
        <fullName evidence="1">Transposase IS200-like domain-containing protein</fullName>
    </recommendedName>
</protein>
<dbReference type="AlphaFoldDB" id="T2I6Y6"/>
<sequence>MICQKILGQKWHKFWRNFFSKPYYKPVLWSSSYCVISAGGAPLEVIKKYIRNQKTPQ</sequence>
<dbReference type="GO" id="GO:0003677">
    <property type="term" value="F:DNA binding"/>
    <property type="evidence" value="ECO:0007669"/>
    <property type="project" value="InterPro"/>
</dbReference>
<reference evidence="2 3" key="2">
    <citation type="submission" date="2013-09" db="EMBL/GenBank/DDBJ databases">
        <title>Whole genome comparison of six Crocosphaera watsonii strains with differing phenotypes.</title>
        <authorList>
            <person name="Bench S.R."/>
            <person name="Heller P."/>
            <person name="Frank I."/>
            <person name="Arciniega M."/>
            <person name="Shilova I.N."/>
            <person name="Zehr J.P."/>
        </authorList>
    </citation>
    <scope>NUCLEOTIDE SEQUENCE [LARGE SCALE GENOMIC DNA]</scope>
    <source>
        <strain evidence="2 3">WH 8502</strain>
    </source>
</reference>